<dbReference type="SMART" id="SM00852">
    <property type="entry name" value="MoCF_biosynth"/>
    <property type="match status" value="1"/>
</dbReference>
<dbReference type="Gene3D" id="2.40.340.10">
    <property type="entry name" value="MoeA, C-terminal, domain IV"/>
    <property type="match status" value="1"/>
</dbReference>
<dbReference type="CDD" id="cd00887">
    <property type="entry name" value="MoeA"/>
    <property type="match status" value="1"/>
</dbReference>
<evidence type="ECO:0000256" key="10">
    <source>
        <dbReference type="ARBA" id="ARBA00047317"/>
    </source>
</evidence>
<dbReference type="InterPro" id="IPR036135">
    <property type="entry name" value="MoeA_linker/N_sf"/>
</dbReference>
<dbReference type="STRING" id="362418.IW19_08290"/>
<comment type="similarity">
    <text evidence="4 11">Belongs to the MoeA family.</text>
</comment>
<comment type="function">
    <text evidence="2 11">Catalyzes the insertion of molybdate into adenylated molybdopterin with the concomitant release of AMP.</text>
</comment>
<evidence type="ECO:0000256" key="3">
    <source>
        <dbReference type="ARBA" id="ARBA00005046"/>
    </source>
</evidence>
<dbReference type="eggNOG" id="COG0303">
    <property type="taxonomic scope" value="Bacteria"/>
</dbReference>
<evidence type="ECO:0000256" key="6">
    <source>
        <dbReference type="ARBA" id="ARBA00022679"/>
    </source>
</evidence>
<evidence type="ECO:0000256" key="8">
    <source>
        <dbReference type="ARBA" id="ARBA00022842"/>
    </source>
</evidence>
<dbReference type="RefSeq" id="WP_035683020.1">
    <property type="nucleotide sequence ID" value="NZ_JPRL01000001.1"/>
</dbReference>
<dbReference type="Pfam" id="PF03453">
    <property type="entry name" value="MoeA_N"/>
    <property type="match status" value="1"/>
</dbReference>
<reference evidence="13 14" key="1">
    <citation type="submission" date="2014-07" db="EMBL/GenBank/DDBJ databases">
        <title>Genome of Flavobacterium reichenbachii LMG 25512.</title>
        <authorList>
            <person name="Stropko S.J."/>
            <person name="Pipes S.E."/>
            <person name="Newman J.D."/>
        </authorList>
    </citation>
    <scope>NUCLEOTIDE SEQUENCE [LARGE SCALE GENOMIC DNA]</scope>
    <source>
        <strain evidence="13 14">LMG 25512</strain>
    </source>
</reference>
<dbReference type="SUPFAM" id="SSF63882">
    <property type="entry name" value="MoeA N-terminal region -like"/>
    <property type="match status" value="1"/>
</dbReference>
<evidence type="ECO:0000256" key="1">
    <source>
        <dbReference type="ARBA" id="ARBA00001946"/>
    </source>
</evidence>
<keyword evidence="6 11" id="KW-0808">Transferase</keyword>
<keyword evidence="9 11" id="KW-0501">Molybdenum cofactor biosynthesis</keyword>
<comment type="caution">
    <text evidence="13">The sequence shown here is derived from an EMBL/GenBank/DDBJ whole genome shotgun (WGS) entry which is preliminary data.</text>
</comment>
<evidence type="ECO:0000256" key="2">
    <source>
        <dbReference type="ARBA" id="ARBA00002901"/>
    </source>
</evidence>
<dbReference type="SUPFAM" id="SSF53218">
    <property type="entry name" value="Molybdenum cofactor biosynthesis proteins"/>
    <property type="match status" value="1"/>
</dbReference>
<dbReference type="GO" id="GO:0046872">
    <property type="term" value="F:metal ion binding"/>
    <property type="evidence" value="ECO:0007669"/>
    <property type="project" value="UniProtKB-UniRule"/>
</dbReference>
<dbReference type="OrthoDB" id="9804758at2"/>
<dbReference type="Gene3D" id="3.40.980.10">
    <property type="entry name" value="MoaB/Mog-like domain"/>
    <property type="match status" value="1"/>
</dbReference>
<dbReference type="Gene3D" id="3.90.105.10">
    <property type="entry name" value="Molybdopterin biosynthesis moea protein, domain 2"/>
    <property type="match status" value="1"/>
</dbReference>
<keyword evidence="7 11" id="KW-0479">Metal-binding</keyword>
<evidence type="ECO:0000313" key="13">
    <source>
        <dbReference type="EMBL" id="KFF05516.1"/>
    </source>
</evidence>
<dbReference type="PANTHER" id="PTHR10192">
    <property type="entry name" value="MOLYBDOPTERIN BIOSYNTHESIS PROTEIN"/>
    <property type="match status" value="1"/>
</dbReference>
<name>A0A085ZM52_9FLAO</name>
<dbReference type="GO" id="GO:0006777">
    <property type="term" value="P:Mo-molybdopterin cofactor biosynthetic process"/>
    <property type="evidence" value="ECO:0007669"/>
    <property type="project" value="UniProtKB-UniRule"/>
</dbReference>
<dbReference type="Pfam" id="PF00994">
    <property type="entry name" value="MoCF_biosynth"/>
    <property type="match status" value="1"/>
</dbReference>
<gene>
    <name evidence="13" type="ORF">IW19_08290</name>
</gene>
<dbReference type="PROSITE" id="PS01079">
    <property type="entry name" value="MOCF_BIOSYNTHESIS_2"/>
    <property type="match status" value="1"/>
</dbReference>
<dbReference type="PANTHER" id="PTHR10192:SF5">
    <property type="entry name" value="GEPHYRIN"/>
    <property type="match status" value="1"/>
</dbReference>
<dbReference type="FunFam" id="3.40.980.10:FF:000004">
    <property type="entry name" value="Molybdopterin molybdenumtransferase"/>
    <property type="match status" value="1"/>
</dbReference>
<dbReference type="Gene3D" id="2.170.190.11">
    <property type="entry name" value="Molybdopterin biosynthesis moea protein, domain 3"/>
    <property type="match status" value="1"/>
</dbReference>
<evidence type="ECO:0000256" key="5">
    <source>
        <dbReference type="ARBA" id="ARBA00022505"/>
    </source>
</evidence>
<evidence type="ECO:0000256" key="9">
    <source>
        <dbReference type="ARBA" id="ARBA00023150"/>
    </source>
</evidence>
<keyword evidence="5 11" id="KW-0500">Molybdenum</keyword>
<protein>
    <recommendedName>
        <fullName evidence="11">Molybdopterin molybdenumtransferase</fullName>
        <ecNumber evidence="11">2.10.1.1</ecNumber>
    </recommendedName>
</protein>
<comment type="pathway">
    <text evidence="3 11">Cofactor biosynthesis; molybdopterin biosynthesis.</text>
</comment>
<dbReference type="InterPro" id="IPR036425">
    <property type="entry name" value="MoaB/Mog-like_dom_sf"/>
</dbReference>
<comment type="catalytic activity">
    <reaction evidence="10">
        <text>adenylyl-molybdopterin + molybdate = Mo-molybdopterin + AMP + H(+)</text>
        <dbReference type="Rhea" id="RHEA:35047"/>
        <dbReference type="ChEBI" id="CHEBI:15378"/>
        <dbReference type="ChEBI" id="CHEBI:36264"/>
        <dbReference type="ChEBI" id="CHEBI:62727"/>
        <dbReference type="ChEBI" id="CHEBI:71302"/>
        <dbReference type="ChEBI" id="CHEBI:456215"/>
        <dbReference type="EC" id="2.10.1.1"/>
    </reaction>
</comment>
<dbReference type="GO" id="GO:0005829">
    <property type="term" value="C:cytosol"/>
    <property type="evidence" value="ECO:0007669"/>
    <property type="project" value="TreeGrafter"/>
</dbReference>
<dbReference type="NCBIfam" id="TIGR00177">
    <property type="entry name" value="molyb_syn"/>
    <property type="match status" value="1"/>
</dbReference>
<evidence type="ECO:0000256" key="11">
    <source>
        <dbReference type="RuleBase" id="RU365090"/>
    </source>
</evidence>
<keyword evidence="14" id="KW-1185">Reference proteome</keyword>
<dbReference type="InterPro" id="IPR005111">
    <property type="entry name" value="MoeA_C_domain_IV"/>
</dbReference>
<dbReference type="NCBIfam" id="NF045515">
    <property type="entry name" value="Glp_gephyrin"/>
    <property type="match status" value="1"/>
</dbReference>
<sequence>MIKVEEAIGIVEANSTKMPIKHISVRKALGYVLAEKVISPIDMPPFRQSAMDGYAFTHSIRHQYDVVGISQAGDHENVKLKSTEAVRIFTGAYVPDDADTVVMQEHVMASKDSILIATMPEKNTNVRPKGEQIRKDEVVFEANTLITPAAVGFLACLGITEVAVYKKPKAAILVTGNELIQPGKKLKKGKIFESNSVMLEAALQTIGIEKTKVYRVKDNLKATKKALKTILKKYDIVLISGGISVGDYDFVKEALLQNNVKELFYKINQKPGKPMFFGSKNETLVFALPGNPASSLTNFYIYVSPAVKNKMGFSEIHKPKIVRKLNSEIKNNTGKTLFLKAKYDETNVTVLEGQSSAMLNTFAVANSLLVVPETIENYKKGQLVTLLPID</sequence>
<evidence type="ECO:0000256" key="7">
    <source>
        <dbReference type="ARBA" id="ARBA00022723"/>
    </source>
</evidence>
<evidence type="ECO:0000313" key="14">
    <source>
        <dbReference type="Proteomes" id="UP000028715"/>
    </source>
</evidence>
<dbReference type="EMBL" id="JPRL01000001">
    <property type="protein sequence ID" value="KFF05516.1"/>
    <property type="molecule type" value="Genomic_DNA"/>
</dbReference>
<dbReference type="InterPro" id="IPR001453">
    <property type="entry name" value="MoaB/Mog_dom"/>
</dbReference>
<dbReference type="SUPFAM" id="SSF63867">
    <property type="entry name" value="MoeA C-terminal domain-like"/>
    <property type="match status" value="1"/>
</dbReference>
<accession>A0A085ZM52</accession>
<proteinExistence type="inferred from homology"/>
<dbReference type="GO" id="GO:0061599">
    <property type="term" value="F:molybdopterin molybdotransferase activity"/>
    <property type="evidence" value="ECO:0007669"/>
    <property type="project" value="UniProtKB-UniRule"/>
</dbReference>
<dbReference type="InterPro" id="IPR036688">
    <property type="entry name" value="MoeA_C_domain_IV_sf"/>
</dbReference>
<dbReference type="UniPathway" id="UPA00344"/>
<dbReference type="AlphaFoldDB" id="A0A085ZM52"/>
<dbReference type="InterPro" id="IPR008284">
    <property type="entry name" value="MoCF_biosynth_CS"/>
</dbReference>
<dbReference type="InterPro" id="IPR038987">
    <property type="entry name" value="MoeA-like"/>
</dbReference>
<feature type="domain" description="MoaB/Mog" evidence="12">
    <location>
        <begin position="171"/>
        <end position="309"/>
    </location>
</feature>
<evidence type="ECO:0000256" key="4">
    <source>
        <dbReference type="ARBA" id="ARBA00010763"/>
    </source>
</evidence>
<dbReference type="EC" id="2.10.1.1" evidence="11"/>
<dbReference type="InterPro" id="IPR005110">
    <property type="entry name" value="MoeA_linker/N"/>
</dbReference>
<dbReference type="Pfam" id="PF03454">
    <property type="entry name" value="MoeA_C"/>
    <property type="match status" value="1"/>
</dbReference>
<evidence type="ECO:0000259" key="12">
    <source>
        <dbReference type="SMART" id="SM00852"/>
    </source>
</evidence>
<keyword evidence="8 11" id="KW-0460">Magnesium</keyword>
<organism evidence="13 14">
    <name type="scientific">Flavobacterium reichenbachii</name>
    <dbReference type="NCBI Taxonomy" id="362418"/>
    <lineage>
        <taxon>Bacteria</taxon>
        <taxon>Pseudomonadati</taxon>
        <taxon>Bacteroidota</taxon>
        <taxon>Flavobacteriia</taxon>
        <taxon>Flavobacteriales</taxon>
        <taxon>Flavobacteriaceae</taxon>
        <taxon>Flavobacterium</taxon>
    </lineage>
</organism>
<dbReference type="Proteomes" id="UP000028715">
    <property type="component" value="Unassembled WGS sequence"/>
</dbReference>
<comment type="cofactor">
    <cofactor evidence="1 11">
        <name>Mg(2+)</name>
        <dbReference type="ChEBI" id="CHEBI:18420"/>
    </cofactor>
</comment>